<organism evidence="3 4">
    <name type="scientific">Quercus rubra</name>
    <name type="common">Northern red oak</name>
    <name type="synonym">Quercus borealis</name>
    <dbReference type="NCBI Taxonomy" id="3512"/>
    <lineage>
        <taxon>Eukaryota</taxon>
        <taxon>Viridiplantae</taxon>
        <taxon>Streptophyta</taxon>
        <taxon>Embryophyta</taxon>
        <taxon>Tracheophyta</taxon>
        <taxon>Spermatophyta</taxon>
        <taxon>Magnoliopsida</taxon>
        <taxon>eudicotyledons</taxon>
        <taxon>Gunneridae</taxon>
        <taxon>Pentapetalae</taxon>
        <taxon>rosids</taxon>
        <taxon>fabids</taxon>
        <taxon>Fagales</taxon>
        <taxon>Fagaceae</taxon>
        <taxon>Quercus</taxon>
    </lineage>
</organism>
<protein>
    <recommendedName>
        <fullName evidence="2">Transposase (putative) gypsy type domain-containing protein</fullName>
    </recommendedName>
</protein>
<accession>A0AAN7EC06</accession>
<feature type="domain" description="Transposase (putative) gypsy type" evidence="2">
    <location>
        <begin position="81"/>
        <end position="122"/>
    </location>
</feature>
<dbReference type="PANTHER" id="PTHR31099">
    <property type="entry name" value="OS06G0165300 PROTEIN"/>
    <property type="match status" value="1"/>
</dbReference>
<dbReference type="PANTHER" id="PTHR31099:SF28">
    <property type="entry name" value="F5J5.12"/>
    <property type="match status" value="1"/>
</dbReference>
<evidence type="ECO:0000313" key="4">
    <source>
        <dbReference type="Proteomes" id="UP001324115"/>
    </source>
</evidence>
<evidence type="ECO:0000259" key="2">
    <source>
        <dbReference type="Pfam" id="PF04195"/>
    </source>
</evidence>
<comment type="caution">
    <text evidence="3">The sequence shown here is derived from an EMBL/GenBank/DDBJ whole genome shotgun (WGS) entry which is preliminary data.</text>
</comment>
<evidence type="ECO:0000256" key="1">
    <source>
        <dbReference type="SAM" id="Coils"/>
    </source>
</evidence>
<dbReference type="EMBL" id="JAXUIC010000010">
    <property type="protein sequence ID" value="KAK4567570.1"/>
    <property type="molecule type" value="Genomic_DNA"/>
</dbReference>
<keyword evidence="1" id="KW-0175">Coiled coil</keyword>
<gene>
    <name evidence="3" type="ORF">RGQ29_003367</name>
</gene>
<dbReference type="Proteomes" id="UP001324115">
    <property type="component" value="Unassembled WGS sequence"/>
</dbReference>
<dbReference type="Pfam" id="PF04195">
    <property type="entry name" value="Transposase_28"/>
    <property type="match status" value="1"/>
</dbReference>
<keyword evidence="4" id="KW-1185">Reference proteome</keyword>
<dbReference type="AlphaFoldDB" id="A0AAN7EC06"/>
<name>A0AAN7EC06_QUERU</name>
<sequence>MAEVRSSELETGLSFSGDPEGSDTVVFAPRVVRAFHALKEVCGLDDETVGRFKDGFQFPERVRVRRPTNEDKACHFFPGEICFYEAAFTCGLRLLIHPFIMELLGFFGIAPGQLMPNSWRIVVNCMEIWLAANEDKIKVGELVHLYYLKESKEYGYYELVPWARRARIVRGLPLSFRYWRSRFFFLSGDDFETPASKAWGDIPRLLRRWGTSHLVKRRSKLKSKYQGRVEKAIEYAKTIESWDDLVDPRTLAFYCLGPDPSSYDMYARMRNKKDEPLSAIGTKFVRITDRGAPILAALLSSPTSVPTGVASPTSSVEELTPRNKRLRVGEKQKEKVDSRPSSIWDDAGVSVARAQDIFSTDEMKVFSGVPTDDVVRRHLHKFVQVLGESLHLTSEYLASEAKVESARTHASSLEAENSKLKKELIAAMNDANLAKEKLRTLTEELRVERELTKQKDEQLAAARERTKGLAAKAIEGFQ</sequence>
<dbReference type="InterPro" id="IPR007321">
    <property type="entry name" value="Transposase_28"/>
</dbReference>
<evidence type="ECO:0000313" key="3">
    <source>
        <dbReference type="EMBL" id="KAK4567570.1"/>
    </source>
</evidence>
<reference evidence="3 4" key="1">
    <citation type="journal article" date="2023" name="G3 (Bethesda)">
        <title>A haplotype-resolved chromosome-scale genome for Quercus rubra L. provides insights into the genetics of adaptive traits for red oak species.</title>
        <authorList>
            <person name="Kapoor B."/>
            <person name="Jenkins J."/>
            <person name="Schmutz J."/>
            <person name="Zhebentyayeva T."/>
            <person name="Kuelheim C."/>
            <person name="Coggeshall M."/>
            <person name="Heim C."/>
            <person name="Lasky J.R."/>
            <person name="Leites L."/>
            <person name="Islam-Faridi N."/>
            <person name="Romero-Severson J."/>
            <person name="DeLeo V.L."/>
            <person name="Lucas S.M."/>
            <person name="Lazic D."/>
            <person name="Gailing O."/>
            <person name="Carlson J."/>
            <person name="Staton M."/>
        </authorList>
    </citation>
    <scope>NUCLEOTIDE SEQUENCE [LARGE SCALE GENOMIC DNA]</scope>
    <source>
        <strain evidence="3">Pseudo-F2</strain>
    </source>
</reference>
<proteinExistence type="predicted"/>
<feature type="coiled-coil region" evidence="1">
    <location>
        <begin position="403"/>
        <end position="451"/>
    </location>
</feature>